<name>M1AIY9_SOLTU</name>
<dbReference type="InterPro" id="IPR038538">
    <property type="entry name" value="MTERF_sf"/>
</dbReference>
<evidence type="ECO:0000313" key="4">
    <source>
        <dbReference type="EnsemblPlants" id="PGSC0003DMT400023771"/>
    </source>
</evidence>
<dbReference type="Pfam" id="PF02536">
    <property type="entry name" value="mTERF"/>
    <property type="match status" value="1"/>
</dbReference>
<dbReference type="InterPro" id="IPR003690">
    <property type="entry name" value="MTERF"/>
</dbReference>
<dbReference type="OrthoDB" id="637682at2759"/>
<protein>
    <submittedName>
        <fullName evidence="4">YUP8H12R.46 protein</fullName>
    </submittedName>
</protein>
<dbReference type="Gramene" id="PGSC0003DMT400023771">
    <property type="protein sequence ID" value="PGSC0003DMT400023771"/>
    <property type="gene ID" value="PGSC0003DMG400009194"/>
</dbReference>
<evidence type="ECO:0000313" key="5">
    <source>
        <dbReference type="Proteomes" id="UP000011115"/>
    </source>
</evidence>
<keyword evidence="2" id="KW-0804">Transcription</keyword>
<organism evidence="4 5">
    <name type="scientific">Solanum tuberosum</name>
    <name type="common">Potato</name>
    <dbReference type="NCBI Taxonomy" id="4113"/>
    <lineage>
        <taxon>Eukaryota</taxon>
        <taxon>Viridiplantae</taxon>
        <taxon>Streptophyta</taxon>
        <taxon>Embryophyta</taxon>
        <taxon>Tracheophyta</taxon>
        <taxon>Spermatophyta</taxon>
        <taxon>Magnoliopsida</taxon>
        <taxon>eudicotyledons</taxon>
        <taxon>Gunneridae</taxon>
        <taxon>Pentapetalae</taxon>
        <taxon>asterids</taxon>
        <taxon>lamiids</taxon>
        <taxon>Solanales</taxon>
        <taxon>Solanaceae</taxon>
        <taxon>Solanoideae</taxon>
        <taxon>Solaneae</taxon>
        <taxon>Solanum</taxon>
    </lineage>
</organism>
<keyword evidence="5" id="KW-1185">Reference proteome</keyword>
<reference evidence="4" key="2">
    <citation type="submission" date="2015-06" db="UniProtKB">
        <authorList>
            <consortium name="EnsemblPlants"/>
        </authorList>
    </citation>
    <scope>IDENTIFICATION</scope>
    <source>
        <strain evidence="4">DM1-3 516 R44</strain>
    </source>
</reference>
<dbReference type="HOGENOM" id="CLU_763779_0_0_1"/>
<evidence type="ECO:0000256" key="1">
    <source>
        <dbReference type="ARBA" id="ARBA00007692"/>
    </source>
</evidence>
<dbReference type="GO" id="GO:0003676">
    <property type="term" value="F:nucleic acid binding"/>
    <property type="evidence" value="ECO:0007669"/>
    <property type="project" value="InterPro"/>
</dbReference>
<evidence type="ECO:0000256" key="3">
    <source>
        <dbReference type="ARBA" id="ARBA00022946"/>
    </source>
</evidence>
<dbReference type="AlphaFoldDB" id="M1AIY9"/>
<evidence type="ECO:0000256" key="2">
    <source>
        <dbReference type="ARBA" id="ARBA00022472"/>
    </source>
</evidence>
<keyword evidence="2" id="KW-0805">Transcription regulation</keyword>
<comment type="similarity">
    <text evidence="1">Belongs to the mTERF family.</text>
</comment>
<sequence length="363" mass="41187">MPSHCLLNYLSFAVPNSKPQLFPFPFSCHCNTFFYCNLIRPEQVCHKLRNFAPLVPLAARSSSSKGIEDTEEVIAEAREAVSYYLQELGVSHKESIEIALNSPNYVSMLIDSVRELDEFSLWNSTDFEKAYDPVPAIPPFKSKVYLMAKQKGDKGMLPFLESIGLTLSSATHLARYLSSNSLFQTLPTLINKVKYVKKIFFANSDDGGHIARNARQMMMHLSISIDEDVQQTLSFFEKIQARRGGLHLLGSQDASFRHLIESFPRLLLLPKESHMKRLMVFLDDIGVVEGCKRQILLLFPPIIFYDIEKDVRPRLQAILKVSDYLFISDLNSFPSLLISNSASSLTTHGYHINMIAICFIDFC</sequence>
<keyword evidence="2" id="KW-0806">Transcription termination</keyword>
<dbReference type="Gene3D" id="1.25.70.10">
    <property type="entry name" value="Transcription termination factor 3, mitochondrial"/>
    <property type="match status" value="1"/>
</dbReference>
<gene>
    <name evidence="4" type="primary">LOC102600438</name>
</gene>
<dbReference type="Proteomes" id="UP000011115">
    <property type="component" value="Unassembled WGS sequence"/>
</dbReference>
<keyword evidence="3" id="KW-0809">Transit peptide</keyword>
<proteinExistence type="inferred from homology"/>
<dbReference type="Gramene" id="PGSC0003DMT400023773">
    <property type="protein sequence ID" value="PGSC0003DMT400023773"/>
    <property type="gene ID" value="PGSC0003DMG400009194"/>
</dbReference>
<dbReference type="ExpressionAtlas" id="M1AIY9">
    <property type="expression patterns" value="baseline"/>
</dbReference>
<dbReference type="EnsemblPlants" id="PGSC0003DMT400023773">
    <property type="protein sequence ID" value="PGSC0003DMT400023773"/>
    <property type="gene ID" value="PGSC0003DMG400009194"/>
</dbReference>
<dbReference type="EnsemblPlants" id="PGSC0003DMT400023771">
    <property type="protein sequence ID" value="PGSC0003DMT400023771"/>
    <property type="gene ID" value="PGSC0003DMG400009194"/>
</dbReference>
<reference evidence="5" key="1">
    <citation type="journal article" date="2011" name="Nature">
        <title>Genome sequence and analysis of the tuber crop potato.</title>
        <authorList>
            <consortium name="The Potato Genome Sequencing Consortium"/>
        </authorList>
    </citation>
    <scope>NUCLEOTIDE SEQUENCE [LARGE SCALE GENOMIC DNA]</scope>
    <source>
        <strain evidence="5">cv. DM1-3 516 R44</strain>
    </source>
</reference>
<dbReference type="GO" id="GO:0006353">
    <property type="term" value="P:DNA-templated transcription termination"/>
    <property type="evidence" value="ECO:0007669"/>
    <property type="project" value="UniProtKB-KW"/>
</dbReference>
<accession>M1AIY9</accession>